<dbReference type="PANTHER" id="PTHR23232:SF158">
    <property type="entry name" value="KRAB DOMAIN-CONTAINING PROTEIN 5"/>
    <property type="match status" value="1"/>
</dbReference>
<dbReference type="GeneTree" id="ENSGT00950000182755"/>
<accession>A0A8C6QDU4</accession>
<dbReference type="InterPro" id="IPR050169">
    <property type="entry name" value="Krueppel_C2H2_ZnF"/>
</dbReference>
<dbReference type="AlphaFoldDB" id="A0A8C6QDU4"/>
<dbReference type="OMA" id="RICTKIW"/>
<dbReference type="SUPFAM" id="SSF109640">
    <property type="entry name" value="KRAB domain (Kruppel-associated box)"/>
    <property type="match status" value="1"/>
</dbReference>
<dbReference type="InterPro" id="IPR001909">
    <property type="entry name" value="KRAB"/>
</dbReference>
<dbReference type="Ensembl" id="ENSNGAT00000002623.1">
    <property type="protein sequence ID" value="ENSNGAP00000002340.1"/>
    <property type="gene ID" value="ENSNGAG00000001981.1"/>
</dbReference>
<protein>
    <recommendedName>
        <fullName evidence="1">KRAB domain-containing protein</fullName>
    </recommendedName>
</protein>
<dbReference type="PROSITE" id="PS50805">
    <property type="entry name" value="KRAB"/>
    <property type="match status" value="1"/>
</dbReference>
<dbReference type="Proteomes" id="UP000694381">
    <property type="component" value="Unassembled WGS sequence"/>
</dbReference>
<dbReference type="GO" id="GO:0006355">
    <property type="term" value="P:regulation of DNA-templated transcription"/>
    <property type="evidence" value="ECO:0007669"/>
    <property type="project" value="InterPro"/>
</dbReference>
<feature type="domain" description="KRAB" evidence="1">
    <location>
        <begin position="3"/>
        <end position="63"/>
    </location>
</feature>
<evidence type="ECO:0000313" key="3">
    <source>
        <dbReference type="Proteomes" id="UP000694381"/>
    </source>
</evidence>
<evidence type="ECO:0000313" key="2">
    <source>
        <dbReference type="Ensembl" id="ENSNGAP00000002340.1"/>
    </source>
</evidence>
<name>A0A8C6QDU4_NANGA</name>
<sequence>DSVTFEDVTVNFTSEEWALLDPSQKKLHRDVMEETFRNLAAIGKAQEVEHIEDDHKYSRKLLR</sequence>
<keyword evidence="3" id="KW-1185">Reference proteome</keyword>
<dbReference type="PANTHER" id="PTHR23232">
    <property type="entry name" value="KRAB DOMAIN C2H2 ZINC FINGER"/>
    <property type="match status" value="1"/>
</dbReference>
<dbReference type="Gene3D" id="6.10.140.140">
    <property type="match status" value="1"/>
</dbReference>
<dbReference type="SMART" id="SM00349">
    <property type="entry name" value="KRAB"/>
    <property type="match status" value="1"/>
</dbReference>
<reference evidence="2" key="2">
    <citation type="submission" date="2025-09" db="UniProtKB">
        <authorList>
            <consortium name="Ensembl"/>
        </authorList>
    </citation>
    <scope>IDENTIFICATION</scope>
</reference>
<reference evidence="2" key="1">
    <citation type="submission" date="2025-08" db="UniProtKB">
        <authorList>
            <consortium name="Ensembl"/>
        </authorList>
    </citation>
    <scope>IDENTIFICATION</scope>
</reference>
<organism evidence="2 3">
    <name type="scientific">Nannospalax galili</name>
    <name type="common">Northern Israeli blind subterranean mole rat</name>
    <name type="synonym">Spalax galili</name>
    <dbReference type="NCBI Taxonomy" id="1026970"/>
    <lineage>
        <taxon>Eukaryota</taxon>
        <taxon>Metazoa</taxon>
        <taxon>Chordata</taxon>
        <taxon>Craniata</taxon>
        <taxon>Vertebrata</taxon>
        <taxon>Euteleostomi</taxon>
        <taxon>Mammalia</taxon>
        <taxon>Eutheria</taxon>
        <taxon>Euarchontoglires</taxon>
        <taxon>Glires</taxon>
        <taxon>Rodentia</taxon>
        <taxon>Myomorpha</taxon>
        <taxon>Muroidea</taxon>
        <taxon>Spalacidae</taxon>
        <taxon>Spalacinae</taxon>
        <taxon>Nannospalax</taxon>
    </lineage>
</organism>
<dbReference type="Pfam" id="PF01352">
    <property type="entry name" value="KRAB"/>
    <property type="match status" value="1"/>
</dbReference>
<evidence type="ECO:0000259" key="1">
    <source>
        <dbReference type="PROSITE" id="PS50805"/>
    </source>
</evidence>
<dbReference type="CDD" id="cd07765">
    <property type="entry name" value="KRAB_A-box"/>
    <property type="match status" value="1"/>
</dbReference>
<proteinExistence type="predicted"/>
<dbReference type="InterPro" id="IPR036051">
    <property type="entry name" value="KRAB_dom_sf"/>
</dbReference>